<keyword evidence="2" id="KW-0808">Transferase</keyword>
<sequence>MKIELIKEEDKRNYLELLLLADEQEDMIDKYLWRGELFALYDGGLRAVCVVTDEGGGVFEIKNLAVEPRFQRRGYGRQMMEFVCGRYGGRCRKILVGTGESPLTIPFYRSCGFQESHRVKDFFIDNYDHPMFENGVRLKDMIYLERNFLTAED</sequence>
<dbReference type="RefSeq" id="WP_066744837.1">
    <property type="nucleotide sequence ID" value="NZ_CP016757.1"/>
</dbReference>
<dbReference type="GO" id="GO:0016747">
    <property type="term" value="F:acyltransferase activity, transferring groups other than amino-acyl groups"/>
    <property type="evidence" value="ECO:0007669"/>
    <property type="project" value="InterPro"/>
</dbReference>
<dbReference type="GeneID" id="83057884"/>
<dbReference type="Proteomes" id="UP000093044">
    <property type="component" value="Chromosome"/>
</dbReference>
<dbReference type="InterPro" id="IPR016181">
    <property type="entry name" value="Acyl_CoA_acyltransferase"/>
</dbReference>
<name>A0A1B2I574_9BACT</name>
<evidence type="ECO:0000313" key="2">
    <source>
        <dbReference type="EMBL" id="ANZ45106.1"/>
    </source>
</evidence>
<dbReference type="SUPFAM" id="SSF55729">
    <property type="entry name" value="Acyl-CoA N-acyltransferases (Nat)"/>
    <property type="match status" value="1"/>
</dbReference>
<protein>
    <submittedName>
        <fullName evidence="2">GNAT family N-acetyltransferase</fullName>
    </submittedName>
</protein>
<organism evidence="2 3">
    <name type="scientific">Cloacibacillus porcorum</name>
    <dbReference type="NCBI Taxonomy" id="1197717"/>
    <lineage>
        <taxon>Bacteria</taxon>
        <taxon>Thermotogati</taxon>
        <taxon>Synergistota</taxon>
        <taxon>Synergistia</taxon>
        <taxon>Synergistales</taxon>
        <taxon>Synergistaceae</taxon>
        <taxon>Cloacibacillus</taxon>
    </lineage>
</organism>
<dbReference type="OrthoDB" id="9813917at2"/>
<dbReference type="CDD" id="cd04301">
    <property type="entry name" value="NAT_SF"/>
    <property type="match status" value="1"/>
</dbReference>
<reference evidence="2" key="1">
    <citation type="submission" date="2016-08" db="EMBL/GenBank/DDBJ databases">
        <title>Complete genome of Cloacibacillus porcorum.</title>
        <authorList>
            <person name="Looft T."/>
            <person name="Bayles D.O."/>
            <person name="Alt D.P."/>
        </authorList>
    </citation>
    <scope>NUCLEOTIDE SEQUENCE [LARGE SCALE GENOMIC DNA]</scope>
    <source>
        <strain evidence="2">CL-84</strain>
    </source>
</reference>
<proteinExistence type="predicted"/>
<dbReference type="InterPro" id="IPR000182">
    <property type="entry name" value="GNAT_dom"/>
</dbReference>
<dbReference type="Gene3D" id="3.40.630.30">
    <property type="match status" value="1"/>
</dbReference>
<evidence type="ECO:0000313" key="3">
    <source>
        <dbReference type="Proteomes" id="UP000093044"/>
    </source>
</evidence>
<dbReference type="EMBL" id="CP016757">
    <property type="protein sequence ID" value="ANZ45106.1"/>
    <property type="molecule type" value="Genomic_DNA"/>
</dbReference>
<feature type="domain" description="N-acetyltransferase" evidence="1">
    <location>
        <begin position="1"/>
        <end position="139"/>
    </location>
</feature>
<keyword evidence="3" id="KW-1185">Reference proteome</keyword>
<evidence type="ECO:0000259" key="1">
    <source>
        <dbReference type="PROSITE" id="PS51186"/>
    </source>
</evidence>
<dbReference type="AlphaFoldDB" id="A0A1B2I574"/>
<dbReference type="PROSITE" id="PS51186">
    <property type="entry name" value="GNAT"/>
    <property type="match status" value="1"/>
</dbReference>
<gene>
    <name evidence="2" type="ORF">BED41_08485</name>
</gene>
<dbReference type="FunFam" id="3.40.630.30:FF:000165">
    <property type="entry name" value="IAA acetyltransferase"/>
    <property type="match status" value="1"/>
</dbReference>
<dbReference type="KEGG" id="cpor:BED41_08485"/>
<dbReference type="STRING" id="1197717.BED41_08485"/>
<dbReference type="Pfam" id="PF13508">
    <property type="entry name" value="Acetyltransf_7"/>
    <property type="match status" value="1"/>
</dbReference>
<accession>A0A1B2I574</accession>